<keyword evidence="2 3" id="KW-0808">Transferase</keyword>
<dbReference type="EMBL" id="JABFUD020000005">
    <property type="protein sequence ID" value="KAI5079792.1"/>
    <property type="molecule type" value="Genomic_DNA"/>
</dbReference>
<dbReference type="Gene3D" id="3.40.50.2000">
    <property type="entry name" value="Glycogen Phosphorylase B"/>
    <property type="match status" value="2"/>
</dbReference>
<keyword evidence="3" id="KW-0328">Glycosyltransferase</keyword>
<evidence type="ECO:0000256" key="2">
    <source>
        <dbReference type="ARBA" id="ARBA00022679"/>
    </source>
</evidence>
<keyword evidence="6" id="KW-1185">Reference proteome</keyword>
<protein>
    <recommendedName>
        <fullName evidence="4">Glycosyltransferase</fullName>
        <ecNumber evidence="4">2.4.1.-</ecNumber>
    </recommendedName>
</protein>
<dbReference type="EC" id="2.4.1.-" evidence="4"/>
<comment type="caution">
    <text evidence="5">The sequence shown here is derived from an EMBL/GenBank/DDBJ whole genome shotgun (WGS) entry which is preliminary data.</text>
</comment>
<dbReference type="CDD" id="cd03784">
    <property type="entry name" value="GT1_Gtf-like"/>
    <property type="match status" value="1"/>
</dbReference>
<evidence type="ECO:0000256" key="3">
    <source>
        <dbReference type="RuleBase" id="RU003718"/>
    </source>
</evidence>
<dbReference type="FunFam" id="3.40.50.2000:FF:000056">
    <property type="entry name" value="Glycosyltransferase"/>
    <property type="match status" value="1"/>
</dbReference>
<dbReference type="GO" id="GO:0080043">
    <property type="term" value="F:quercetin 3-O-glucosyltransferase activity"/>
    <property type="evidence" value="ECO:0007669"/>
    <property type="project" value="TreeGrafter"/>
</dbReference>
<dbReference type="PANTHER" id="PTHR11926:SF774">
    <property type="entry name" value="UDP-GLYCOSYLTRANSFERASE 85A1-RELATED"/>
    <property type="match status" value="1"/>
</dbReference>
<comment type="similarity">
    <text evidence="1 3">Belongs to the UDP-glycosyltransferase family.</text>
</comment>
<dbReference type="InterPro" id="IPR035595">
    <property type="entry name" value="UDP_glycos_trans_CS"/>
</dbReference>
<dbReference type="AlphaFoldDB" id="A0A9D4ZN31"/>
<name>A0A9D4ZN31_ADICA</name>
<organism evidence="5 6">
    <name type="scientific">Adiantum capillus-veneris</name>
    <name type="common">Maidenhair fern</name>
    <dbReference type="NCBI Taxonomy" id="13818"/>
    <lineage>
        <taxon>Eukaryota</taxon>
        <taxon>Viridiplantae</taxon>
        <taxon>Streptophyta</taxon>
        <taxon>Embryophyta</taxon>
        <taxon>Tracheophyta</taxon>
        <taxon>Polypodiopsida</taxon>
        <taxon>Polypodiidae</taxon>
        <taxon>Polypodiales</taxon>
        <taxon>Pteridineae</taxon>
        <taxon>Pteridaceae</taxon>
        <taxon>Vittarioideae</taxon>
        <taxon>Adiantum</taxon>
    </lineage>
</organism>
<evidence type="ECO:0000256" key="1">
    <source>
        <dbReference type="ARBA" id="ARBA00009995"/>
    </source>
</evidence>
<dbReference type="PROSITE" id="PS00375">
    <property type="entry name" value="UDPGT"/>
    <property type="match status" value="1"/>
</dbReference>
<sequence length="506" mass="56399">MGILEDRKGTDADNQQVQRRPHVIAVPCAFFGHITPFMDLCHLLAGNGMLVTLITTPRFKDRITIEEGADIRVGLVDDRLPPSYRPSINDIPNYLHHFELMRWPVQHYLVALCSEASTLPLTCLISDSHLGWTQDISDDLGIPRVCFLTSSTIEFSAIFHQPLLVSMGVLPLKARTDDTNPSSDIISCIPGVPPVHRTEMLTFQQVEDSSDFEFQYFSRNCGRAAEAERLLTTSFYDLEIPMVEALSKSKVNVKPIGPMVLLINKLGACSTNRHTKPLPKVEKWEQWLDKQEAKSVIYIAFGSVANLTEKEVKAIAGGLELAESKFIWALREGLVEGMDDPFPVGFRERAEQEGRGLVVPWVSQRRLLDHAAIAAFLTHSGWGSSMESIHAGVPVLSWPLYGDQCLNCKLITEIWRAGVKVGSGLIYDRRSLLSPQHVASSISTLFSSPEYRHNIKKLQDLAFQACAPGGSSYENFFEFVRDMHALACGSKVYKSNRGRENGTKLA</sequence>
<evidence type="ECO:0000256" key="4">
    <source>
        <dbReference type="RuleBase" id="RU362057"/>
    </source>
</evidence>
<evidence type="ECO:0000313" key="6">
    <source>
        <dbReference type="Proteomes" id="UP000886520"/>
    </source>
</evidence>
<dbReference type="SUPFAM" id="SSF53756">
    <property type="entry name" value="UDP-Glycosyltransferase/glycogen phosphorylase"/>
    <property type="match status" value="1"/>
</dbReference>
<dbReference type="InterPro" id="IPR002213">
    <property type="entry name" value="UDP_glucos_trans"/>
</dbReference>
<dbReference type="OrthoDB" id="5835829at2759"/>
<dbReference type="Proteomes" id="UP000886520">
    <property type="component" value="Chromosome 5"/>
</dbReference>
<dbReference type="Pfam" id="PF00201">
    <property type="entry name" value="UDPGT"/>
    <property type="match status" value="1"/>
</dbReference>
<dbReference type="GO" id="GO:0080044">
    <property type="term" value="F:quercetin 7-O-glucosyltransferase activity"/>
    <property type="evidence" value="ECO:0007669"/>
    <property type="project" value="TreeGrafter"/>
</dbReference>
<evidence type="ECO:0000313" key="5">
    <source>
        <dbReference type="EMBL" id="KAI5079792.1"/>
    </source>
</evidence>
<proteinExistence type="inferred from homology"/>
<reference evidence="5 6" key="1">
    <citation type="submission" date="2021-01" db="EMBL/GenBank/DDBJ databases">
        <title>Adiantum capillus-veneris genome.</title>
        <authorList>
            <person name="Fang Y."/>
            <person name="Liao Q."/>
        </authorList>
    </citation>
    <scope>NUCLEOTIDE SEQUENCE [LARGE SCALE GENOMIC DNA]</scope>
    <source>
        <strain evidence="5">H3</strain>
        <tissue evidence="5">Leaf</tissue>
    </source>
</reference>
<accession>A0A9D4ZN31</accession>
<dbReference type="PANTHER" id="PTHR11926">
    <property type="entry name" value="GLUCOSYL/GLUCURONOSYL TRANSFERASES"/>
    <property type="match status" value="1"/>
</dbReference>
<gene>
    <name evidence="5" type="ORF">GOP47_0005271</name>
</gene>